<dbReference type="Proteomes" id="UP000307217">
    <property type="component" value="Unassembled WGS sequence"/>
</dbReference>
<sequence>MIRKNITKLWLFVLVFFSHNVFANLALSEYRLYFDNQTKNNALMIRNTSDKRLDFKLMLTHKDMTEDGALIDVPLSEVTERSAKSMLRFSPRRGNIAPKQIQAIRMTVRKKADLPHGEYRAVLRIIASESSEPSATGISIKPKVAYSVPVIVRHGRLTADSALVNPQFVTQNGRPTVMLWQTLSGDRSLYGNFTVLNENEQVVGEVRNVGVYTPLSRRKVFIPLHAPVQGPVTIHYQESTQYGGNIELEVPMQL</sequence>
<reference evidence="3 4" key="1">
    <citation type="submission" date="2018-01" db="EMBL/GenBank/DDBJ databases">
        <authorList>
            <person name="Paulsen S."/>
            <person name="Gram L.K."/>
        </authorList>
    </citation>
    <scope>NUCLEOTIDE SEQUENCE [LARGE SCALE GENOMIC DNA]</scope>
    <source>
        <strain evidence="1 4">S3790</strain>
        <strain evidence="2 3">S3895</strain>
    </source>
</reference>
<name>A0A5S3VEL2_9GAMM</name>
<organism evidence="1 4">
    <name type="scientific">Pseudoalteromonas aurantia</name>
    <dbReference type="NCBI Taxonomy" id="43654"/>
    <lineage>
        <taxon>Bacteria</taxon>
        <taxon>Pseudomonadati</taxon>
        <taxon>Pseudomonadota</taxon>
        <taxon>Gammaproteobacteria</taxon>
        <taxon>Alteromonadales</taxon>
        <taxon>Pseudoalteromonadaceae</taxon>
        <taxon>Pseudoalteromonas</taxon>
    </lineage>
</organism>
<dbReference type="Proteomes" id="UP000307164">
    <property type="component" value="Unassembled WGS sequence"/>
</dbReference>
<evidence type="ECO:0000313" key="2">
    <source>
        <dbReference type="EMBL" id="TMO74910.1"/>
    </source>
</evidence>
<dbReference type="OrthoDB" id="6658153at2"/>
<comment type="caution">
    <text evidence="1">The sequence shown here is derived from an EMBL/GenBank/DDBJ whole genome shotgun (WGS) entry which is preliminary data.</text>
</comment>
<protein>
    <recommendedName>
        <fullName evidence="5">Molecular chaperone</fullName>
    </recommendedName>
</protein>
<accession>A0A5S3VEL2</accession>
<reference evidence="1" key="3">
    <citation type="submission" date="2019-09" db="EMBL/GenBank/DDBJ databases">
        <title>Co-occurence of chitin degradation, pigmentation and bioactivity in marine Pseudoalteromonas.</title>
        <authorList>
            <person name="Sonnenschein E.C."/>
            <person name="Bech P.K."/>
        </authorList>
    </citation>
    <scope>NUCLEOTIDE SEQUENCE</scope>
    <source>
        <strain evidence="1">S3790</strain>
        <strain evidence="2 3">S3895</strain>
    </source>
</reference>
<dbReference type="SUPFAM" id="SSF49354">
    <property type="entry name" value="PapD-like"/>
    <property type="match status" value="1"/>
</dbReference>
<keyword evidence="3" id="KW-1185">Reference proteome</keyword>
<dbReference type="EMBL" id="PNBX01000002">
    <property type="protein sequence ID" value="TMO70616.1"/>
    <property type="molecule type" value="Genomic_DNA"/>
</dbReference>
<dbReference type="EMBL" id="PNBW01000043">
    <property type="protein sequence ID" value="TMO74910.1"/>
    <property type="molecule type" value="Genomic_DNA"/>
</dbReference>
<dbReference type="RefSeq" id="WP_138589532.1">
    <property type="nucleotide sequence ID" value="NZ_PNBW01000043.1"/>
</dbReference>
<evidence type="ECO:0000313" key="4">
    <source>
        <dbReference type="Proteomes" id="UP000307217"/>
    </source>
</evidence>
<evidence type="ECO:0000313" key="1">
    <source>
        <dbReference type="EMBL" id="TMO70616.1"/>
    </source>
</evidence>
<dbReference type="AlphaFoldDB" id="A0A5S3VEL2"/>
<dbReference type="InterPro" id="IPR008962">
    <property type="entry name" value="PapD-like_sf"/>
</dbReference>
<reference evidence="4" key="2">
    <citation type="submission" date="2019-06" db="EMBL/GenBank/DDBJ databases">
        <title>Co-occurence of chitin degradation, pigmentation and bioactivity in marine Pseudoalteromonas.</title>
        <authorList>
            <person name="Sonnenschein E.C."/>
            <person name="Bech P.K."/>
        </authorList>
    </citation>
    <scope>NUCLEOTIDE SEQUENCE [LARGE SCALE GENOMIC DNA]</scope>
    <source>
        <strain evidence="4">S3790</strain>
    </source>
</reference>
<evidence type="ECO:0008006" key="5">
    <source>
        <dbReference type="Google" id="ProtNLM"/>
    </source>
</evidence>
<gene>
    <name evidence="1" type="ORF">CWC19_00715</name>
    <name evidence="2" type="ORF">CWC20_09130</name>
</gene>
<proteinExistence type="predicted"/>
<evidence type="ECO:0000313" key="3">
    <source>
        <dbReference type="Proteomes" id="UP000307164"/>
    </source>
</evidence>